<feature type="compositionally biased region" description="Basic residues" evidence="1">
    <location>
        <begin position="60"/>
        <end position="71"/>
    </location>
</feature>
<comment type="caution">
    <text evidence="2">The sequence shown here is derived from an EMBL/GenBank/DDBJ whole genome shotgun (WGS) entry which is preliminary data.</text>
</comment>
<feature type="compositionally biased region" description="Basic and acidic residues" evidence="1">
    <location>
        <begin position="37"/>
        <end position="57"/>
    </location>
</feature>
<name>A0A3N0X3F4_9FLAO</name>
<evidence type="ECO:0000256" key="1">
    <source>
        <dbReference type="SAM" id="MobiDB-lite"/>
    </source>
</evidence>
<evidence type="ECO:0000313" key="2">
    <source>
        <dbReference type="EMBL" id="ROI10769.1"/>
    </source>
</evidence>
<dbReference type="EMBL" id="RJUG01000001">
    <property type="protein sequence ID" value="ROI10769.1"/>
    <property type="molecule type" value="Genomic_DNA"/>
</dbReference>
<protein>
    <submittedName>
        <fullName evidence="2">Uncharacterized protein</fullName>
    </submittedName>
</protein>
<gene>
    <name evidence="2" type="ORF">EGI11_02435</name>
</gene>
<evidence type="ECO:0000313" key="3">
    <source>
        <dbReference type="Proteomes" id="UP000270224"/>
    </source>
</evidence>
<reference evidence="3" key="2">
    <citation type="submission" date="2018-11" db="EMBL/GenBank/DDBJ databases">
        <title>Proposal to divide the Flavobacteriaceae and reorganize its genera based on Amino Acid Identity values calculated from whole genome sequences.</title>
        <authorList>
            <person name="Nicholson A.C."/>
            <person name="Gulvik C.A."/>
            <person name="Whitney A.M."/>
            <person name="Humrighouse B.W."/>
            <person name="Bell M."/>
            <person name="Holmens B."/>
            <person name="Steigerwalt A."/>
            <person name="Villarma A."/>
            <person name="Sheth M."/>
            <person name="Batra D."/>
            <person name="Pryor J."/>
            <person name="Bernardet J.-F."/>
            <person name="Hugo C."/>
            <person name="Kampfer P."/>
            <person name="Newman J."/>
            <person name="Mcquiston J.R."/>
        </authorList>
    </citation>
    <scope>NUCLEOTIDE SEQUENCE [LARGE SCALE GENOMIC DNA]</scope>
    <source>
        <strain evidence="3">H3056</strain>
    </source>
</reference>
<reference evidence="3" key="1">
    <citation type="submission" date="2018-11" db="EMBL/GenBank/DDBJ databases">
        <title>Proposal to divide the Flavobacteriaceae and reorganize its genera based on Amino Acid Identity values calculated from whole genome sequences.</title>
        <authorList>
            <person name="Nicholson A.C."/>
            <person name="Gulvik C.A."/>
            <person name="Whitney A.M."/>
            <person name="Humrighouse B.W."/>
            <person name="Bell M."/>
            <person name="Holmes B."/>
            <person name="Steigerwalt A."/>
            <person name="Villarma A."/>
            <person name="Sheth M."/>
            <person name="Batra D."/>
            <person name="Pryor J."/>
            <person name="Bernardet J.-F."/>
            <person name="Hugo C."/>
            <person name="Kampfer P."/>
            <person name="Newman J."/>
            <person name="Mcquiston J.R."/>
        </authorList>
    </citation>
    <scope>NUCLEOTIDE SEQUENCE [LARGE SCALE GENOMIC DNA]</scope>
    <source>
        <strain evidence="3">H3056</strain>
    </source>
</reference>
<proteinExistence type="predicted"/>
<feature type="region of interest" description="Disordered" evidence="1">
    <location>
        <begin position="27"/>
        <end position="71"/>
    </location>
</feature>
<accession>A0A3N0X3F4</accession>
<dbReference type="Proteomes" id="UP000270224">
    <property type="component" value="Unassembled WGS sequence"/>
</dbReference>
<sequence length="71" mass="7833">MAESAGLAKNLVCVLKNFTFVNSKNTFAMGIKPGPKKIAESTGKPDRRQRDNKETPKNKPSLKPHKHKTGD</sequence>
<organism evidence="2 3">
    <name type="scientific">Kaistella daneshvariae</name>
    <dbReference type="NCBI Taxonomy" id="2487074"/>
    <lineage>
        <taxon>Bacteria</taxon>
        <taxon>Pseudomonadati</taxon>
        <taxon>Bacteroidota</taxon>
        <taxon>Flavobacteriia</taxon>
        <taxon>Flavobacteriales</taxon>
        <taxon>Weeksellaceae</taxon>
        <taxon>Chryseobacterium group</taxon>
        <taxon>Kaistella</taxon>
    </lineage>
</organism>
<dbReference type="AlphaFoldDB" id="A0A3N0X3F4"/>